<evidence type="ECO:0000256" key="6">
    <source>
        <dbReference type="ARBA" id="ARBA00022771"/>
    </source>
</evidence>
<feature type="domain" description="UV-stimulated scaffold protein A C-terminal" evidence="11">
    <location>
        <begin position="401"/>
        <end position="502"/>
    </location>
</feature>
<dbReference type="PANTHER" id="PTHR28670:SF1">
    <property type="entry name" value="UV-STIMULATED SCAFFOLD PROTEIN A"/>
    <property type="match status" value="1"/>
</dbReference>
<keyword evidence="7" id="KW-0862">Zinc</keyword>
<reference evidence="12" key="1">
    <citation type="journal article" date="2023" name="Nat. Commun.">
        <title>Diploid and tetraploid genomes of Acorus and the evolution of monocots.</title>
        <authorList>
            <person name="Ma L."/>
            <person name="Liu K.W."/>
            <person name="Li Z."/>
            <person name="Hsiao Y.Y."/>
            <person name="Qi Y."/>
            <person name="Fu T."/>
            <person name="Tang G.D."/>
            <person name="Zhang D."/>
            <person name="Sun W.H."/>
            <person name="Liu D.K."/>
            <person name="Li Y."/>
            <person name="Chen G.Z."/>
            <person name="Liu X.D."/>
            <person name="Liao X.Y."/>
            <person name="Jiang Y.T."/>
            <person name="Yu X."/>
            <person name="Hao Y."/>
            <person name="Huang J."/>
            <person name="Zhao X.W."/>
            <person name="Ke S."/>
            <person name="Chen Y.Y."/>
            <person name="Wu W.L."/>
            <person name="Hsu J.L."/>
            <person name="Lin Y.F."/>
            <person name="Huang M.D."/>
            <person name="Li C.Y."/>
            <person name="Huang L."/>
            <person name="Wang Z.W."/>
            <person name="Zhao X."/>
            <person name="Zhong W.Y."/>
            <person name="Peng D.H."/>
            <person name="Ahmad S."/>
            <person name="Lan S."/>
            <person name="Zhang J.S."/>
            <person name="Tsai W.C."/>
            <person name="Van de Peer Y."/>
            <person name="Liu Z.J."/>
        </authorList>
    </citation>
    <scope>NUCLEOTIDE SEQUENCE</scope>
    <source>
        <strain evidence="12">CP</strain>
    </source>
</reference>
<evidence type="ECO:0000256" key="10">
    <source>
        <dbReference type="SAM" id="MobiDB-lite"/>
    </source>
</evidence>
<evidence type="ECO:0000313" key="12">
    <source>
        <dbReference type="EMBL" id="KAK1285124.1"/>
    </source>
</evidence>
<name>A0AAV9CA30_ACOCL</name>
<keyword evidence="3" id="KW-0158">Chromosome</keyword>
<dbReference type="InterPro" id="IPR018610">
    <property type="entry name" value="UVSSA"/>
</dbReference>
<keyword evidence="4" id="KW-0479">Metal-binding</keyword>
<keyword evidence="8" id="KW-0175">Coiled coil</keyword>
<evidence type="ECO:0000256" key="4">
    <source>
        <dbReference type="ARBA" id="ARBA00022723"/>
    </source>
</evidence>
<dbReference type="InterPro" id="IPR049431">
    <property type="entry name" value="UVSSA_C"/>
</dbReference>
<evidence type="ECO:0000256" key="7">
    <source>
        <dbReference type="ARBA" id="ARBA00022833"/>
    </source>
</evidence>
<evidence type="ECO:0000256" key="5">
    <source>
        <dbReference type="ARBA" id="ARBA00022763"/>
    </source>
</evidence>
<protein>
    <recommendedName>
        <fullName evidence="11">UV-stimulated scaffold protein A C-terminal domain-containing protein</fullName>
    </recommendedName>
</protein>
<dbReference type="InterPro" id="IPR008942">
    <property type="entry name" value="ENTH_VHS"/>
</dbReference>
<dbReference type="AlphaFoldDB" id="A0AAV9CA30"/>
<dbReference type="PANTHER" id="PTHR28670">
    <property type="entry name" value="UV-STIMULATED SCAFFOLD PROTEIN A"/>
    <property type="match status" value="1"/>
</dbReference>
<sequence>MEGEEGEVRRLIERATDSTDPDVDPRLLKAIKSAVRSSDGEVAAAVDALMEKMKKEHSQVRYLAVLIIDELFMRSKLFRSLFVTNFDHYLSLSVGFRRGQPLPPPTKVASLLRTKSIEFLEKWNVSFGLHYRQIRLGFNYLKDVLRFQFPNRLENQARLQREAREREMRTKEILVKKFENLKSNFSTIKEEVQSTLDEMRQCLDIVRPRGDWPSDFIGSGEHDEAELIRCPELQHIREASLKESEKVHENNDNKAIFDVLRDSYKILISRHLVSVQEWMSVLVRVDLDDNRFRDSALKEFIDIRKSILSVKNECDEMGFSINTSGLADEEDDGIIWEEGKIEVQDQESKDSNLVKGKGKATNIDQVKESRNSALVTGKGKAIDCEEATSESEALRSKLLAEAPVMTWGSCLDSWGSRQRDVMANHRGLEVEGHWGRVDYDAVIPAEKIAELNVLTSVYKEKPADVRPCLAPLKNGGLCQRKDLKVCPFHGPVVPRDSEGNAMSTNKKAAGEGSSPNEELVRRLTKQAVKNVREREKEEHDMVRSLKKAKLARVREHNDAVLREAALASTVRSQGVGGGEEHVIKAKKPTLASMLRKKVMVKDRLSKKLLNARVTEAAVRQLSQGEEASYREAYPNQW</sequence>
<gene>
    <name evidence="12" type="ORF">QJS10_CPB20g01820</name>
</gene>
<dbReference type="GO" id="GO:0006283">
    <property type="term" value="P:transcription-coupled nucleotide-excision repair"/>
    <property type="evidence" value="ECO:0007669"/>
    <property type="project" value="TreeGrafter"/>
</dbReference>
<evidence type="ECO:0000313" key="13">
    <source>
        <dbReference type="Proteomes" id="UP001180020"/>
    </source>
</evidence>
<organism evidence="12 13">
    <name type="scientific">Acorus calamus</name>
    <name type="common">Sweet flag</name>
    <dbReference type="NCBI Taxonomy" id="4465"/>
    <lineage>
        <taxon>Eukaryota</taxon>
        <taxon>Viridiplantae</taxon>
        <taxon>Streptophyta</taxon>
        <taxon>Embryophyta</taxon>
        <taxon>Tracheophyta</taxon>
        <taxon>Spermatophyta</taxon>
        <taxon>Magnoliopsida</taxon>
        <taxon>Liliopsida</taxon>
        <taxon>Acoraceae</taxon>
        <taxon>Acorus</taxon>
    </lineage>
</organism>
<dbReference type="GO" id="GO:0009411">
    <property type="term" value="P:response to UV"/>
    <property type="evidence" value="ECO:0007669"/>
    <property type="project" value="InterPro"/>
</dbReference>
<keyword evidence="6" id="KW-0863">Zinc-finger</keyword>
<dbReference type="GO" id="GO:0005694">
    <property type="term" value="C:chromosome"/>
    <property type="evidence" value="ECO:0007669"/>
    <property type="project" value="UniProtKB-SubCell"/>
</dbReference>
<evidence type="ECO:0000256" key="8">
    <source>
        <dbReference type="ARBA" id="ARBA00023054"/>
    </source>
</evidence>
<evidence type="ECO:0000259" key="11">
    <source>
        <dbReference type="Pfam" id="PF09740"/>
    </source>
</evidence>
<evidence type="ECO:0000256" key="3">
    <source>
        <dbReference type="ARBA" id="ARBA00022454"/>
    </source>
</evidence>
<feature type="region of interest" description="Disordered" evidence="10">
    <location>
        <begin position="1"/>
        <end position="20"/>
    </location>
</feature>
<evidence type="ECO:0000256" key="9">
    <source>
        <dbReference type="ARBA" id="ARBA00023204"/>
    </source>
</evidence>
<dbReference type="Pfam" id="PF20867">
    <property type="entry name" value="UVSSA_N"/>
    <property type="match status" value="1"/>
</dbReference>
<dbReference type="EMBL" id="JAUJYO010000020">
    <property type="protein sequence ID" value="KAK1285124.1"/>
    <property type="molecule type" value="Genomic_DNA"/>
</dbReference>
<accession>A0AAV9CA30</accession>
<comment type="subcellular location">
    <subcellularLocation>
        <location evidence="1">Chromosome</location>
    </subcellularLocation>
</comment>
<feature type="region of interest" description="Disordered" evidence="10">
    <location>
        <begin position="496"/>
        <end position="518"/>
    </location>
</feature>
<dbReference type="Proteomes" id="UP001180020">
    <property type="component" value="Unassembled WGS sequence"/>
</dbReference>
<evidence type="ECO:0000256" key="1">
    <source>
        <dbReference type="ARBA" id="ARBA00004286"/>
    </source>
</evidence>
<dbReference type="Pfam" id="PF09740">
    <property type="entry name" value="DUF2043"/>
    <property type="match status" value="1"/>
</dbReference>
<comment type="caution">
    <text evidence="12">The sequence shown here is derived from an EMBL/GenBank/DDBJ whole genome shotgun (WGS) entry which is preliminary data.</text>
</comment>
<reference evidence="12" key="2">
    <citation type="submission" date="2023-06" db="EMBL/GenBank/DDBJ databases">
        <authorList>
            <person name="Ma L."/>
            <person name="Liu K.-W."/>
            <person name="Li Z."/>
            <person name="Hsiao Y.-Y."/>
            <person name="Qi Y."/>
            <person name="Fu T."/>
            <person name="Tang G."/>
            <person name="Zhang D."/>
            <person name="Sun W.-H."/>
            <person name="Liu D.-K."/>
            <person name="Li Y."/>
            <person name="Chen G.-Z."/>
            <person name="Liu X.-D."/>
            <person name="Liao X.-Y."/>
            <person name="Jiang Y.-T."/>
            <person name="Yu X."/>
            <person name="Hao Y."/>
            <person name="Huang J."/>
            <person name="Zhao X.-W."/>
            <person name="Ke S."/>
            <person name="Chen Y.-Y."/>
            <person name="Wu W.-L."/>
            <person name="Hsu J.-L."/>
            <person name="Lin Y.-F."/>
            <person name="Huang M.-D."/>
            <person name="Li C.-Y."/>
            <person name="Huang L."/>
            <person name="Wang Z.-W."/>
            <person name="Zhao X."/>
            <person name="Zhong W.-Y."/>
            <person name="Peng D.-H."/>
            <person name="Ahmad S."/>
            <person name="Lan S."/>
            <person name="Zhang J.-S."/>
            <person name="Tsai W.-C."/>
            <person name="Van De Peer Y."/>
            <person name="Liu Z.-J."/>
        </authorList>
    </citation>
    <scope>NUCLEOTIDE SEQUENCE</scope>
    <source>
        <strain evidence="12">CP</strain>
        <tissue evidence="12">Leaves</tissue>
    </source>
</reference>
<proteinExistence type="inferred from homology"/>
<dbReference type="GO" id="GO:0008270">
    <property type="term" value="F:zinc ion binding"/>
    <property type="evidence" value="ECO:0007669"/>
    <property type="project" value="UniProtKB-KW"/>
</dbReference>
<evidence type="ECO:0000256" key="2">
    <source>
        <dbReference type="ARBA" id="ARBA00009240"/>
    </source>
</evidence>
<dbReference type="Gene3D" id="1.25.40.90">
    <property type="match status" value="1"/>
</dbReference>
<keyword evidence="5" id="KW-0227">DNA damage</keyword>
<dbReference type="InterPro" id="IPR049408">
    <property type="entry name" value="UVSSA_N_a-solenoid_rpt"/>
</dbReference>
<dbReference type="SUPFAM" id="SSF48464">
    <property type="entry name" value="ENTH/VHS domain"/>
    <property type="match status" value="1"/>
</dbReference>
<comment type="similarity">
    <text evidence="2">Belongs to the UVSSA family.</text>
</comment>
<keyword evidence="9" id="KW-0234">DNA repair</keyword>
<keyword evidence="13" id="KW-1185">Reference proteome</keyword>
<dbReference type="GO" id="GO:0000993">
    <property type="term" value="F:RNA polymerase II complex binding"/>
    <property type="evidence" value="ECO:0007669"/>
    <property type="project" value="TreeGrafter"/>
</dbReference>